<evidence type="ECO:0000313" key="7">
    <source>
        <dbReference type="EMBL" id="SVE18666.1"/>
    </source>
</evidence>
<keyword evidence="2 5" id="KW-0812">Transmembrane</keyword>
<evidence type="ECO:0000259" key="6">
    <source>
        <dbReference type="Pfam" id="PF03176"/>
    </source>
</evidence>
<keyword evidence="4 5" id="KW-0472">Membrane</keyword>
<feature type="transmembrane region" description="Helical" evidence="5">
    <location>
        <begin position="193"/>
        <end position="209"/>
    </location>
</feature>
<evidence type="ECO:0000256" key="1">
    <source>
        <dbReference type="ARBA" id="ARBA00004141"/>
    </source>
</evidence>
<proteinExistence type="predicted"/>
<protein>
    <recommendedName>
        <fullName evidence="6">Membrane transport protein MMPL domain-containing protein</fullName>
    </recommendedName>
</protein>
<keyword evidence="3 5" id="KW-1133">Transmembrane helix</keyword>
<dbReference type="SUPFAM" id="SSF82866">
    <property type="entry name" value="Multidrug efflux transporter AcrB transmembrane domain"/>
    <property type="match status" value="1"/>
</dbReference>
<feature type="non-terminal residue" evidence="7">
    <location>
        <position position="246"/>
    </location>
</feature>
<dbReference type="EMBL" id="UINC01199983">
    <property type="protein sequence ID" value="SVE18666.1"/>
    <property type="molecule type" value="Genomic_DNA"/>
</dbReference>
<feature type="domain" description="Membrane transport protein MMPL" evidence="6">
    <location>
        <begin position="104"/>
        <end position="227"/>
    </location>
</feature>
<feature type="transmembrane region" description="Helical" evidence="5">
    <location>
        <begin position="215"/>
        <end position="234"/>
    </location>
</feature>
<dbReference type="GO" id="GO:0016020">
    <property type="term" value="C:membrane"/>
    <property type="evidence" value="ECO:0007669"/>
    <property type="project" value="UniProtKB-SubCell"/>
</dbReference>
<accession>A0A383BER0</accession>
<gene>
    <name evidence="7" type="ORF">METZ01_LOCUS471520</name>
</gene>
<dbReference type="Pfam" id="PF03176">
    <property type="entry name" value="MMPL"/>
    <property type="match status" value="1"/>
</dbReference>
<dbReference type="InterPro" id="IPR004869">
    <property type="entry name" value="MMPL_dom"/>
</dbReference>
<comment type="subcellular location">
    <subcellularLocation>
        <location evidence="1">Membrane</location>
        <topology evidence="1">Multi-pass membrane protein</topology>
    </subcellularLocation>
</comment>
<evidence type="ECO:0000256" key="3">
    <source>
        <dbReference type="ARBA" id="ARBA00022989"/>
    </source>
</evidence>
<dbReference type="AlphaFoldDB" id="A0A383BER0"/>
<organism evidence="7">
    <name type="scientific">marine metagenome</name>
    <dbReference type="NCBI Taxonomy" id="408172"/>
    <lineage>
        <taxon>unclassified sequences</taxon>
        <taxon>metagenomes</taxon>
        <taxon>ecological metagenomes</taxon>
    </lineage>
</organism>
<evidence type="ECO:0000256" key="5">
    <source>
        <dbReference type="SAM" id="Phobius"/>
    </source>
</evidence>
<sequence length="246" mass="27653">DQRNLQSYHSARTALGDTVPIVVSLDCGEVFTPEGIDLIREVTLALAKIPGGTTTITDIQPGETNVWVQTNVISLVMNMVRPVITKKFPVPNMRWVDLVPPELDETGMAELRRWAKDHPFARNFLVAEDGQHTMLLVNYDRPLETVVQQAQFHQELGAALQSFREAGHSIRAIGLPLIEHEIRSTVTRDVKRFVPTAMVVLLVVLFITFRRTPRLMVYVLINQVLGIALLPALFQLTGLRLNIFTI</sequence>
<evidence type="ECO:0000256" key="4">
    <source>
        <dbReference type="ARBA" id="ARBA00023136"/>
    </source>
</evidence>
<feature type="non-terminal residue" evidence="7">
    <location>
        <position position="1"/>
    </location>
</feature>
<reference evidence="7" key="1">
    <citation type="submission" date="2018-05" db="EMBL/GenBank/DDBJ databases">
        <authorList>
            <person name="Lanie J.A."/>
            <person name="Ng W.-L."/>
            <person name="Kazmierczak K.M."/>
            <person name="Andrzejewski T.M."/>
            <person name="Davidsen T.M."/>
            <person name="Wayne K.J."/>
            <person name="Tettelin H."/>
            <person name="Glass J.I."/>
            <person name="Rusch D."/>
            <person name="Podicherti R."/>
            <person name="Tsui H.-C.T."/>
            <person name="Winkler M.E."/>
        </authorList>
    </citation>
    <scope>NUCLEOTIDE SEQUENCE</scope>
</reference>
<name>A0A383BER0_9ZZZZ</name>
<evidence type="ECO:0000256" key="2">
    <source>
        <dbReference type="ARBA" id="ARBA00022692"/>
    </source>
</evidence>